<dbReference type="Ensembl" id="ENSMNET00000069219.1">
    <property type="protein sequence ID" value="ENSMNEP00000044708.1"/>
    <property type="gene ID" value="ENSMNEG00000044918.1"/>
</dbReference>
<reference evidence="2" key="1">
    <citation type="submission" date="2025-08" db="UniProtKB">
        <authorList>
            <consortium name="Ensembl"/>
        </authorList>
    </citation>
    <scope>IDENTIFICATION</scope>
</reference>
<reference evidence="2" key="2">
    <citation type="submission" date="2025-09" db="UniProtKB">
        <authorList>
            <consortium name="Ensembl"/>
        </authorList>
    </citation>
    <scope>IDENTIFICATION</scope>
</reference>
<keyword evidence="1" id="KW-0812">Transmembrane</keyword>
<dbReference type="AlphaFoldDB" id="A0A2K6E955"/>
<feature type="transmembrane region" description="Helical" evidence="1">
    <location>
        <begin position="6"/>
        <end position="29"/>
    </location>
</feature>
<accession>A0A2K6E955</accession>
<sequence>MVLCIIIILGVGVFFLFCFFFYFCFVFGLEHVVNVLFLNNCNSLENIKEMNQTWFK</sequence>
<proteinExistence type="predicted"/>
<protein>
    <submittedName>
        <fullName evidence="2">Uncharacterized protein</fullName>
    </submittedName>
</protein>
<evidence type="ECO:0000256" key="1">
    <source>
        <dbReference type="SAM" id="Phobius"/>
    </source>
</evidence>
<keyword evidence="3" id="KW-1185">Reference proteome</keyword>
<organism evidence="2 3">
    <name type="scientific">Macaca nemestrina</name>
    <name type="common">Pig-tailed macaque</name>
    <dbReference type="NCBI Taxonomy" id="9545"/>
    <lineage>
        <taxon>Eukaryota</taxon>
        <taxon>Metazoa</taxon>
        <taxon>Chordata</taxon>
        <taxon>Craniata</taxon>
        <taxon>Vertebrata</taxon>
        <taxon>Euteleostomi</taxon>
        <taxon>Mammalia</taxon>
        <taxon>Eutheria</taxon>
        <taxon>Euarchontoglires</taxon>
        <taxon>Primates</taxon>
        <taxon>Haplorrhini</taxon>
        <taxon>Catarrhini</taxon>
        <taxon>Cercopithecidae</taxon>
        <taxon>Cercopithecinae</taxon>
        <taxon>Macaca</taxon>
    </lineage>
</organism>
<evidence type="ECO:0000313" key="2">
    <source>
        <dbReference type="Ensembl" id="ENSMNEP00000044708.1"/>
    </source>
</evidence>
<keyword evidence="1" id="KW-0472">Membrane</keyword>
<dbReference type="Proteomes" id="UP000233120">
    <property type="component" value="Unassembled WGS sequence"/>
</dbReference>
<keyword evidence="1" id="KW-1133">Transmembrane helix</keyword>
<evidence type="ECO:0000313" key="3">
    <source>
        <dbReference type="Proteomes" id="UP000233120"/>
    </source>
</evidence>
<name>A0A2K6E955_MACNE</name>